<accession>A0ABS5NMU2</accession>
<evidence type="ECO:0000313" key="2">
    <source>
        <dbReference type="EMBL" id="MBS4188789.1"/>
    </source>
</evidence>
<dbReference type="Proteomes" id="UP000681027">
    <property type="component" value="Unassembled WGS sequence"/>
</dbReference>
<dbReference type="RefSeq" id="WP_213100301.1">
    <property type="nucleotide sequence ID" value="NZ_JAGYPM010000001.1"/>
</dbReference>
<organism evidence="2 4">
    <name type="scientific">Cytobacillus citreus</name>
    <dbReference type="NCBI Taxonomy" id="2833586"/>
    <lineage>
        <taxon>Bacteria</taxon>
        <taxon>Bacillati</taxon>
        <taxon>Bacillota</taxon>
        <taxon>Bacilli</taxon>
        <taxon>Bacillales</taxon>
        <taxon>Bacillaceae</taxon>
        <taxon>Cytobacillus</taxon>
    </lineage>
</organism>
<evidence type="ECO:0000313" key="3">
    <source>
        <dbReference type="EMBL" id="MBS4192970.1"/>
    </source>
</evidence>
<evidence type="ECO:0000256" key="1">
    <source>
        <dbReference type="SAM" id="MobiDB-lite"/>
    </source>
</evidence>
<name>A0ABS5NMU2_9BACI</name>
<dbReference type="EMBL" id="JAGYPM010000001">
    <property type="protein sequence ID" value="MBS4188789.1"/>
    <property type="molecule type" value="Genomic_DNA"/>
</dbReference>
<keyword evidence="4" id="KW-1185">Reference proteome</keyword>
<protein>
    <submittedName>
        <fullName evidence="2">Transposase</fullName>
    </submittedName>
</protein>
<proteinExistence type="predicted"/>
<comment type="caution">
    <text evidence="2">The sequence shown here is derived from an EMBL/GenBank/DDBJ whole genome shotgun (WGS) entry which is preliminary data.</text>
</comment>
<dbReference type="EMBL" id="JAGYPM010000007">
    <property type="protein sequence ID" value="MBS4192970.1"/>
    <property type="molecule type" value="Genomic_DNA"/>
</dbReference>
<feature type="region of interest" description="Disordered" evidence="1">
    <location>
        <begin position="53"/>
        <end position="72"/>
    </location>
</feature>
<reference evidence="2 4" key="1">
    <citation type="submission" date="2021-05" db="EMBL/GenBank/DDBJ databases">
        <title>Novel Bacillus species.</title>
        <authorList>
            <person name="Liu G."/>
        </authorList>
    </citation>
    <scope>NUCLEOTIDE SEQUENCE [LARGE SCALE GENOMIC DNA]</scope>
    <source>
        <strain evidence="2 4">FJAT-49705</strain>
    </source>
</reference>
<evidence type="ECO:0000313" key="4">
    <source>
        <dbReference type="Proteomes" id="UP000681027"/>
    </source>
</evidence>
<sequence>MASSTSSYVLTLPLQTRHHEANILEKRFEIARKIYNACLAEADKRLRVMQESKDYQKARKLPSSTPSERKLRSTTFRQLNKRFKLEEYALHTYVKSMQTRFKHLIDSHTAQKLASRAHHAVKKKQIGMATKVSFKGFGKLNSVEGKTNAAGIRYKDRKIYWLGLELPVRIKPKDDYVFLALESRVKYSRILRTFMKGTIRYQIQLILEGTPPQKYNQVGIKGKLGKGRVGIDIGTQTAAIVSDSKASLVELAPSVIHIQKEIRLIQRAMDRSRRAMNPEKFNKDGTINRSSKRWVQSKRYGKLKAAFQEINRLHSVYRKQDHCCLANQIIEQGDEFFIETMNFQALQKRAKETTRNKNGRFNRKKRFGKSIARKAPSMLITILEQKRSIFGIELKKINTSKAKASQYHHETNTFQKKSLSERWNLIRNERVQRDLYSAYLIKNVTESLDSINRYLCVDAYDHFKKLHDIEIIRIKSSNQNKISSFGI</sequence>
<gene>
    <name evidence="2" type="ORF">KHA94_00965</name>
    <name evidence="3" type="ORF">KHA94_22920</name>
</gene>